<evidence type="ECO:0000313" key="1">
    <source>
        <dbReference type="EMBL" id="SJL05314.1"/>
    </source>
</evidence>
<evidence type="ECO:0000313" key="2">
    <source>
        <dbReference type="Proteomes" id="UP000219338"/>
    </source>
</evidence>
<keyword evidence="2" id="KW-1185">Reference proteome</keyword>
<dbReference type="AlphaFoldDB" id="A0A284R9C2"/>
<dbReference type="EMBL" id="FUEG01000006">
    <property type="protein sequence ID" value="SJL05314.1"/>
    <property type="molecule type" value="Genomic_DNA"/>
</dbReference>
<reference evidence="2" key="1">
    <citation type="journal article" date="2017" name="Nat. Ecol. Evol.">
        <title>Genome expansion and lineage-specific genetic innovations in the forest pathogenic fungi Armillaria.</title>
        <authorList>
            <person name="Sipos G."/>
            <person name="Prasanna A.N."/>
            <person name="Walter M.C."/>
            <person name="O'Connor E."/>
            <person name="Balint B."/>
            <person name="Krizsan K."/>
            <person name="Kiss B."/>
            <person name="Hess J."/>
            <person name="Varga T."/>
            <person name="Slot J."/>
            <person name="Riley R."/>
            <person name="Boka B."/>
            <person name="Rigling D."/>
            <person name="Barry K."/>
            <person name="Lee J."/>
            <person name="Mihaltcheva S."/>
            <person name="LaButti K."/>
            <person name="Lipzen A."/>
            <person name="Waldron R."/>
            <person name="Moloney N.M."/>
            <person name="Sperisen C."/>
            <person name="Kredics L."/>
            <person name="Vagvoelgyi C."/>
            <person name="Patrignani A."/>
            <person name="Fitzpatrick D."/>
            <person name="Nagy I."/>
            <person name="Doyle S."/>
            <person name="Anderson J.B."/>
            <person name="Grigoriev I.V."/>
            <person name="Gueldener U."/>
            <person name="Muensterkoetter M."/>
            <person name="Nagy L.G."/>
        </authorList>
    </citation>
    <scope>NUCLEOTIDE SEQUENCE [LARGE SCALE GENOMIC DNA]</scope>
    <source>
        <strain evidence="2">C18/9</strain>
    </source>
</reference>
<accession>A0A284R9C2</accession>
<sequence>MSEHWRFQALRSLQNTVYMIYRFILIHLSVHQDEKSYRKWKDQGRKPTEHLAASSGTRIEKELRRLLTAICPSYLDLKESRCKDCKEIPGVSRDPITRSGKDALRDVLHGSIAATDPKCTSIVELFNSRVNGLNVA</sequence>
<name>A0A284R9C2_ARMOS</name>
<dbReference type="Proteomes" id="UP000219338">
    <property type="component" value="Unassembled WGS sequence"/>
</dbReference>
<protein>
    <submittedName>
        <fullName evidence="1">Uncharacterized protein</fullName>
    </submittedName>
</protein>
<proteinExistence type="predicted"/>
<gene>
    <name evidence="1" type="ORF">ARMOST_08680</name>
</gene>
<organism evidence="1 2">
    <name type="scientific">Armillaria ostoyae</name>
    <name type="common">Armillaria root rot fungus</name>
    <dbReference type="NCBI Taxonomy" id="47428"/>
    <lineage>
        <taxon>Eukaryota</taxon>
        <taxon>Fungi</taxon>
        <taxon>Dikarya</taxon>
        <taxon>Basidiomycota</taxon>
        <taxon>Agaricomycotina</taxon>
        <taxon>Agaricomycetes</taxon>
        <taxon>Agaricomycetidae</taxon>
        <taxon>Agaricales</taxon>
        <taxon>Marasmiineae</taxon>
        <taxon>Physalacriaceae</taxon>
        <taxon>Armillaria</taxon>
    </lineage>
</organism>